<dbReference type="RefSeq" id="WP_149893850.1">
    <property type="nucleotide sequence ID" value="NZ_JBHUFA010000002.1"/>
</dbReference>
<dbReference type="PANTHER" id="PTHR34977">
    <property type="entry name" value="UPF0337 PROTEIN YJBJ"/>
    <property type="match status" value="1"/>
</dbReference>
<comment type="similarity">
    <text evidence="1">Belongs to the UPF0337 (CsbD) family.</text>
</comment>
<evidence type="ECO:0000313" key="4">
    <source>
        <dbReference type="Proteomes" id="UP001597327"/>
    </source>
</evidence>
<name>A0ABW4JX84_9HYPH</name>
<comment type="caution">
    <text evidence="3">The sequence shown here is derived from an EMBL/GenBank/DDBJ whole genome shotgun (WGS) entry which is preliminary data.</text>
</comment>
<gene>
    <name evidence="3" type="ORF">ACFSC7_10190</name>
</gene>
<proteinExistence type="inferred from homology"/>
<sequence length="70" mass="8087">MNWNQVEGNWKQLVGQAQARWGKLTGDELESVKGRQKELAGLIQERYGKTEEEATRELDDWMASINHKLS</sequence>
<dbReference type="InterPro" id="IPR050423">
    <property type="entry name" value="UPF0337_stress_rsp"/>
</dbReference>
<evidence type="ECO:0000259" key="2">
    <source>
        <dbReference type="Pfam" id="PF05532"/>
    </source>
</evidence>
<dbReference type="SUPFAM" id="SSF69047">
    <property type="entry name" value="Hypothetical protein YjbJ"/>
    <property type="match status" value="1"/>
</dbReference>
<accession>A0ABW4JX84</accession>
<keyword evidence="4" id="KW-1185">Reference proteome</keyword>
<organism evidence="3 4">
    <name type="scientific">Roseibium aestuarii</name>
    <dbReference type="NCBI Taxonomy" id="2600299"/>
    <lineage>
        <taxon>Bacteria</taxon>
        <taxon>Pseudomonadati</taxon>
        <taxon>Pseudomonadota</taxon>
        <taxon>Alphaproteobacteria</taxon>
        <taxon>Hyphomicrobiales</taxon>
        <taxon>Stappiaceae</taxon>
        <taxon>Roseibium</taxon>
    </lineage>
</organism>
<dbReference type="InterPro" id="IPR026042">
    <property type="entry name" value="YjbJ"/>
</dbReference>
<dbReference type="InterPro" id="IPR008462">
    <property type="entry name" value="CsbD"/>
</dbReference>
<dbReference type="Proteomes" id="UP001597327">
    <property type="component" value="Unassembled WGS sequence"/>
</dbReference>
<dbReference type="PANTHER" id="PTHR34977:SF1">
    <property type="entry name" value="UPF0337 PROTEIN YJBJ"/>
    <property type="match status" value="1"/>
</dbReference>
<dbReference type="PIRSF" id="PIRSF039008">
    <property type="entry name" value="YjbJ"/>
    <property type="match status" value="1"/>
</dbReference>
<reference evidence="4" key="1">
    <citation type="journal article" date="2019" name="Int. J. Syst. Evol. Microbiol.">
        <title>The Global Catalogue of Microorganisms (GCM) 10K type strain sequencing project: providing services to taxonomists for standard genome sequencing and annotation.</title>
        <authorList>
            <consortium name="The Broad Institute Genomics Platform"/>
            <consortium name="The Broad Institute Genome Sequencing Center for Infectious Disease"/>
            <person name="Wu L."/>
            <person name="Ma J."/>
        </authorList>
    </citation>
    <scope>NUCLEOTIDE SEQUENCE [LARGE SCALE GENOMIC DNA]</scope>
    <source>
        <strain evidence="4">JCM 3369</strain>
    </source>
</reference>
<evidence type="ECO:0000256" key="1">
    <source>
        <dbReference type="ARBA" id="ARBA00009129"/>
    </source>
</evidence>
<evidence type="ECO:0000313" key="3">
    <source>
        <dbReference type="EMBL" id="MFD1695884.1"/>
    </source>
</evidence>
<dbReference type="EMBL" id="JBHUFA010000002">
    <property type="protein sequence ID" value="MFD1695884.1"/>
    <property type="molecule type" value="Genomic_DNA"/>
</dbReference>
<dbReference type="Pfam" id="PF05532">
    <property type="entry name" value="CsbD"/>
    <property type="match status" value="1"/>
</dbReference>
<dbReference type="InterPro" id="IPR036629">
    <property type="entry name" value="YjbJ_sf"/>
</dbReference>
<feature type="domain" description="CsbD-like" evidence="2">
    <location>
        <begin position="4"/>
        <end position="55"/>
    </location>
</feature>
<protein>
    <submittedName>
        <fullName evidence="3">CsbD family protein</fullName>
    </submittedName>
</protein>
<dbReference type="Gene3D" id="1.10.1470.10">
    <property type="entry name" value="YjbJ"/>
    <property type="match status" value="1"/>
</dbReference>